<organism evidence="2 3">
    <name type="scientific">Favolaschia claudopus</name>
    <dbReference type="NCBI Taxonomy" id="2862362"/>
    <lineage>
        <taxon>Eukaryota</taxon>
        <taxon>Fungi</taxon>
        <taxon>Dikarya</taxon>
        <taxon>Basidiomycota</taxon>
        <taxon>Agaricomycotina</taxon>
        <taxon>Agaricomycetes</taxon>
        <taxon>Agaricomycetidae</taxon>
        <taxon>Agaricales</taxon>
        <taxon>Marasmiineae</taxon>
        <taxon>Mycenaceae</taxon>
        <taxon>Favolaschia</taxon>
    </lineage>
</organism>
<keyword evidence="3" id="KW-1185">Reference proteome</keyword>
<gene>
    <name evidence="2" type="ORF">R3P38DRAFT_3072905</name>
</gene>
<reference evidence="2 3" key="1">
    <citation type="journal article" date="2024" name="J Genomics">
        <title>Draft genome sequencing and assembly of Favolaschia claudopus CIRM-BRFM 2984 isolated from oak limbs.</title>
        <authorList>
            <person name="Navarro D."/>
            <person name="Drula E."/>
            <person name="Chaduli D."/>
            <person name="Cazenave R."/>
            <person name="Ahrendt S."/>
            <person name="Wang J."/>
            <person name="Lipzen A."/>
            <person name="Daum C."/>
            <person name="Barry K."/>
            <person name="Grigoriev I.V."/>
            <person name="Favel A."/>
            <person name="Rosso M.N."/>
            <person name="Martin F."/>
        </authorList>
    </citation>
    <scope>NUCLEOTIDE SEQUENCE [LARGE SCALE GENOMIC DNA]</scope>
    <source>
        <strain evidence="2 3">CIRM-BRFM 2984</strain>
    </source>
</reference>
<proteinExistence type="predicted"/>
<protein>
    <submittedName>
        <fullName evidence="2">Uncharacterized protein</fullName>
    </submittedName>
</protein>
<dbReference type="AlphaFoldDB" id="A0AAV9ZYX6"/>
<name>A0AAV9ZYX6_9AGAR</name>
<keyword evidence="1" id="KW-0732">Signal</keyword>
<sequence length="72" mass="8179">MLGCFSLRLFTLLTLTSPHTNSKITLSSRNHPLLILFLLAKMRSQCSFCLAPLISQRLQGSRLMLHVLLLRL</sequence>
<evidence type="ECO:0000313" key="3">
    <source>
        <dbReference type="Proteomes" id="UP001362999"/>
    </source>
</evidence>
<dbReference type="Proteomes" id="UP001362999">
    <property type="component" value="Unassembled WGS sequence"/>
</dbReference>
<evidence type="ECO:0000313" key="2">
    <source>
        <dbReference type="EMBL" id="KAK6996125.1"/>
    </source>
</evidence>
<feature type="chain" id="PRO_5043967816" evidence="1">
    <location>
        <begin position="23"/>
        <end position="72"/>
    </location>
</feature>
<feature type="signal peptide" evidence="1">
    <location>
        <begin position="1"/>
        <end position="22"/>
    </location>
</feature>
<evidence type="ECO:0000256" key="1">
    <source>
        <dbReference type="SAM" id="SignalP"/>
    </source>
</evidence>
<accession>A0AAV9ZYX6</accession>
<comment type="caution">
    <text evidence="2">The sequence shown here is derived from an EMBL/GenBank/DDBJ whole genome shotgun (WGS) entry which is preliminary data.</text>
</comment>
<dbReference type="EMBL" id="JAWWNJ010000099">
    <property type="protein sequence ID" value="KAK6996125.1"/>
    <property type="molecule type" value="Genomic_DNA"/>
</dbReference>